<reference evidence="1 2" key="1">
    <citation type="journal article" date="2012" name="J. Bacteriol.">
        <title>Complete Genome Sequence of the Naphthalene-Degrading Pseudomonas putida Strain ND6.</title>
        <authorList>
            <person name="Li S."/>
            <person name="Zhao H."/>
            <person name="Li Y."/>
            <person name="Niu S."/>
            <person name="Cai B."/>
        </authorList>
    </citation>
    <scope>NUCLEOTIDE SEQUENCE [LARGE SCALE GENOMIC DNA]</scope>
    <source>
        <strain evidence="1 2">ND6</strain>
    </source>
</reference>
<accession>I3V3Q8</accession>
<dbReference type="Proteomes" id="UP000005268">
    <property type="component" value="Chromosome"/>
</dbReference>
<protein>
    <submittedName>
        <fullName evidence="1">Uncharacterized protein</fullName>
    </submittedName>
</protein>
<dbReference type="KEGG" id="ppi:YSA_10357"/>
<evidence type="ECO:0000313" key="2">
    <source>
        <dbReference type="Proteomes" id="UP000005268"/>
    </source>
</evidence>
<name>I3V3Q8_PSEPU</name>
<sequence length="44" mass="4782">MGRGTLAVWPGYGAGNPRLFASGQVASLLKFNLLKLKGYSLKYH</sequence>
<proteinExistence type="predicted"/>
<dbReference type="EMBL" id="CP003588">
    <property type="protein sequence ID" value="AFK72379.1"/>
    <property type="molecule type" value="Genomic_DNA"/>
</dbReference>
<gene>
    <name evidence="1" type="ORF">YSA_10357</name>
</gene>
<dbReference type="HOGENOM" id="CLU_3220929_0_0_6"/>
<organism evidence="1 2">
    <name type="scientific">Pseudomonas putida ND6</name>
    <dbReference type="NCBI Taxonomy" id="231023"/>
    <lineage>
        <taxon>Bacteria</taxon>
        <taxon>Pseudomonadati</taxon>
        <taxon>Pseudomonadota</taxon>
        <taxon>Gammaproteobacteria</taxon>
        <taxon>Pseudomonadales</taxon>
        <taxon>Pseudomonadaceae</taxon>
        <taxon>Pseudomonas</taxon>
    </lineage>
</organism>
<evidence type="ECO:0000313" key="1">
    <source>
        <dbReference type="EMBL" id="AFK72379.1"/>
    </source>
</evidence>
<dbReference type="AlphaFoldDB" id="I3V3Q8"/>